<name>A0A510K1L3_9FUSO</name>
<evidence type="ECO:0000256" key="5">
    <source>
        <dbReference type="RuleBase" id="RU003322"/>
    </source>
</evidence>
<evidence type="ECO:0000256" key="4">
    <source>
        <dbReference type="ARBA" id="ARBA00023186"/>
    </source>
</evidence>
<dbReference type="Pfam" id="PF00012">
    <property type="entry name" value="HSP70"/>
    <property type="match status" value="2"/>
</dbReference>
<comment type="similarity">
    <text evidence="1 5">Belongs to the heat shock protein 70 family.</text>
</comment>
<evidence type="ECO:0000256" key="1">
    <source>
        <dbReference type="ARBA" id="ARBA00007381"/>
    </source>
</evidence>
<dbReference type="Gene3D" id="3.90.640.10">
    <property type="entry name" value="Actin, Chain A, domain 4"/>
    <property type="match status" value="1"/>
</dbReference>
<dbReference type="SUPFAM" id="SSF100920">
    <property type="entry name" value="Heat shock protein 70kD (HSP70), peptide-binding domain"/>
    <property type="match status" value="1"/>
</dbReference>
<evidence type="ECO:0000256" key="2">
    <source>
        <dbReference type="ARBA" id="ARBA00022741"/>
    </source>
</evidence>
<evidence type="ECO:0000256" key="3">
    <source>
        <dbReference type="ARBA" id="ARBA00022840"/>
    </source>
</evidence>
<evidence type="ECO:0000313" key="7">
    <source>
        <dbReference type="Proteomes" id="UP000422644"/>
    </source>
</evidence>
<dbReference type="PROSITE" id="PS00297">
    <property type="entry name" value="HSP70_1"/>
    <property type="match status" value="1"/>
</dbReference>
<dbReference type="PANTHER" id="PTHR19375">
    <property type="entry name" value="HEAT SHOCK PROTEIN 70KDA"/>
    <property type="match status" value="1"/>
</dbReference>
<dbReference type="GO" id="GO:0005524">
    <property type="term" value="F:ATP binding"/>
    <property type="evidence" value="ECO:0007669"/>
    <property type="project" value="UniProtKB-KW"/>
</dbReference>
<proteinExistence type="inferred from homology"/>
<dbReference type="InterPro" id="IPR018181">
    <property type="entry name" value="Heat_shock_70_CS"/>
</dbReference>
<keyword evidence="3 5" id="KW-0067">ATP-binding</keyword>
<dbReference type="FunFam" id="3.30.420.40:FF:000071">
    <property type="entry name" value="Molecular chaperone DnaK"/>
    <property type="match status" value="1"/>
</dbReference>
<dbReference type="PROSITE" id="PS01036">
    <property type="entry name" value="HSP70_3"/>
    <property type="match status" value="1"/>
</dbReference>
<dbReference type="Gene3D" id="2.60.34.10">
    <property type="entry name" value="Substrate Binding Domain Of DNAk, Chain A, domain 1"/>
    <property type="match status" value="1"/>
</dbReference>
<reference evidence="6 7" key="1">
    <citation type="submission" date="2019-07" db="EMBL/GenBank/DDBJ databases">
        <title>Complete Genome Sequence of Leptotrichia trevisanii Strain JMUB3870.</title>
        <authorList>
            <person name="Watanabe S."/>
            <person name="Cui L."/>
        </authorList>
    </citation>
    <scope>NUCLEOTIDE SEQUENCE [LARGE SCALE GENOMIC DNA]</scope>
    <source>
        <strain evidence="6 7">JMUB3870</strain>
    </source>
</reference>
<dbReference type="InterPro" id="IPR013126">
    <property type="entry name" value="Hsp_70_fam"/>
</dbReference>
<dbReference type="PRINTS" id="PR00301">
    <property type="entry name" value="HEATSHOCK70"/>
</dbReference>
<dbReference type="FunFam" id="3.90.640.10:FF:000003">
    <property type="entry name" value="Molecular chaperone DnaK"/>
    <property type="match status" value="1"/>
</dbReference>
<dbReference type="GO" id="GO:0140662">
    <property type="term" value="F:ATP-dependent protein folding chaperone"/>
    <property type="evidence" value="ECO:0007669"/>
    <property type="project" value="InterPro"/>
</dbReference>
<dbReference type="Proteomes" id="UP000422644">
    <property type="component" value="Chromosome"/>
</dbReference>
<organism evidence="6 7">
    <name type="scientific">Leptotrichia trevisanii</name>
    <dbReference type="NCBI Taxonomy" id="109328"/>
    <lineage>
        <taxon>Bacteria</taxon>
        <taxon>Fusobacteriati</taxon>
        <taxon>Fusobacteriota</taxon>
        <taxon>Fusobacteriia</taxon>
        <taxon>Fusobacteriales</taxon>
        <taxon>Leptotrichiaceae</taxon>
        <taxon>Leptotrichia</taxon>
    </lineage>
</organism>
<dbReference type="EMBL" id="AP019831">
    <property type="protein sequence ID" value="BBM45540.1"/>
    <property type="molecule type" value="Genomic_DNA"/>
</dbReference>
<dbReference type="OrthoDB" id="9766019at2"/>
<dbReference type="InterPro" id="IPR029047">
    <property type="entry name" value="HSP70_peptide-bd_sf"/>
</dbReference>
<gene>
    <name evidence="6" type="ORF">JMUB3870_1660</name>
</gene>
<dbReference type="AlphaFoldDB" id="A0A510K1L3"/>
<dbReference type="RefSeq" id="WP_155282906.1">
    <property type="nucleotide sequence ID" value="NZ_AP019831.1"/>
</dbReference>
<dbReference type="CDD" id="cd24029">
    <property type="entry name" value="ASKHA_NBD_HSP70_DnaK_HscA_HscC"/>
    <property type="match status" value="1"/>
</dbReference>
<evidence type="ECO:0000313" key="6">
    <source>
        <dbReference type="EMBL" id="BBM45540.1"/>
    </source>
</evidence>
<keyword evidence="2 5" id="KW-0547">Nucleotide-binding</keyword>
<dbReference type="PROSITE" id="PS00329">
    <property type="entry name" value="HSP70_2"/>
    <property type="match status" value="1"/>
</dbReference>
<keyword evidence="7" id="KW-1185">Reference proteome</keyword>
<accession>A0A510K1L3</accession>
<protein>
    <submittedName>
        <fullName evidence="6">2-alkenal reductase</fullName>
    </submittedName>
</protein>
<dbReference type="SUPFAM" id="SSF53067">
    <property type="entry name" value="Actin-like ATPase domain"/>
    <property type="match status" value="2"/>
</dbReference>
<dbReference type="Gene3D" id="3.30.420.40">
    <property type="match status" value="2"/>
</dbReference>
<keyword evidence="4" id="KW-0143">Chaperone</keyword>
<sequence>MSKYVFGIDLGTTYSCIARVDDTARAEVIKNNDGDNITPSVVAFEGDNVIVGADAKAEAVLNPETTVMLVKTLMGKTDFAINYNGEDKTPEEISAFILRKLTQDASEQLGVEVKDVVITCPAYFGTAERTATKNAGKIAGLNVLEIISEPTAAALYYGCAKEQDEKTILIYDLGGGTFDVTIMRISADKIEVICSDGDHDLGGKNWDEVLIGYLANQFVEKIGYDIEFDEYAKQDLRLKAEKIKKQLTSRSQAGDMLEVMGNREKVTVTRDEFDEITSTLLNETLKKTKEAIEVAKNKGYDVIDEILLVGGSTRMPQVRKALAKNFGQIEIKILEPDEAVAKGAAIHAVNVYVNNQKSLTAKDFESNGEVKVTVNGNERELKAQDYKEELTFSPEMMSIGGNTREIVIATTKSFAVKVENKEGIKSCFNMIIKNEAMPSGFLEVSGNFSTLYDNQATVDIEIYENDYMDKYFEVDEDLKIGDAVLELPKNTPVGSPVEITLKLNKEGILEVKGLDKTGSKQVNVKFETKGVMTKEELERLTQKSQGIAVL</sequence>
<dbReference type="InterPro" id="IPR043129">
    <property type="entry name" value="ATPase_NBD"/>
</dbReference>